<dbReference type="NCBIfam" id="TIGR00268">
    <property type="entry name" value="ATP-dependent sacrificial sulfur transferase LarE"/>
    <property type="match status" value="1"/>
</dbReference>
<dbReference type="SUPFAM" id="SSF52402">
    <property type="entry name" value="Adenine nucleotide alpha hydrolases-like"/>
    <property type="match status" value="1"/>
</dbReference>
<gene>
    <name evidence="4" type="primary">larE</name>
    <name evidence="4" type="ORF">DRJ33_07030</name>
</gene>
<proteinExistence type="predicted"/>
<dbReference type="Proteomes" id="UP000272051">
    <property type="component" value="Unassembled WGS sequence"/>
</dbReference>
<dbReference type="InterPro" id="IPR052188">
    <property type="entry name" value="Ni-pincer_cofactor_biosynth"/>
</dbReference>
<keyword evidence="1" id="KW-0547">Nucleotide-binding</keyword>
<dbReference type="InterPro" id="IPR014729">
    <property type="entry name" value="Rossmann-like_a/b/a_fold"/>
</dbReference>
<comment type="caution">
    <text evidence="4">The sequence shown here is derived from an EMBL/GenBank/DDBJ whole genome shotgun (WGS) entry which is preliminary data.</text>
</comment>
<feature type="domain" description="Thil AANH" evidence="3">
    <location>
        <begin position="21"/>
        <end position="104"/>
    </location>
</feature>
<dbReference type="GO" id="GO:0016783">
    <property type="term" value="F:sulfurtransferase activity"/>
    <property type="evidence" value="ECO:0007669"/>
    <property type="project" value="InterPro"/>
</dbReference>
<dbReference type="Pfam" id="PF02568">
    <property type="entry name" value="ThiI"/>
    <property type="match status" value="1"/>
</dbReference>
<evidence type="ECO:0000313" key="5">
    <source>
        <dbReference type="Proteomes" id="UP000272051"/>
    </source>
</evidence>
<dbReference type="GO" id="GO:0005524">
    <property type="term" value="F:ATP binding"/>
    <property type="evidence" value="ECO:0007669"/>
    <property type="project" value="UniProtKB-KW"/>
</dbReference>
<dbReference type="GO" id="GO:0004810">
    <property type="term" value="F:CCA tRNA nucleotidyltransferase activity"/>
    <property type="evidence" value="ECO:0007669"/>
    <property type="project" value="InterPro"/>
</dbReference>
<dbReference type="PANTHER" id="PTHR43169:SF2">
    <property type="entry name" value="NAD_GMP SYNTHASE DOMAIN-CONTAINING PROTEIN"/>
    <property type="match status" value="1"/>
</dbReference>
<dbReference type="InterPro" id="IPR005232">
    <property type="entry name" value="LarE"/>
</dbReference>
<dbReference type="EMBL" id="QMQX01000153">
    <property type="protein sequence ID" value="RLE50824.1"/>
    <property type="molecule type" value="Genomic_DNA"/>
</dbReference>
<dbReference type="Gene3D" id="3.40.50.620">
    <property type="entry name" value="HUPs"/>
    <property type="match status" value="1"/>
</dbReference>
<evidence type="ECO:0000256" key="2">
    <source>
        <dbReference type="ARBA" id="ARBA00022840"/>
    </source>
</evidence>
<protein>
    <submittedName>
        <fullName evidence="4">ATP-dependent sacrificial sulfur transferase LarE</fullName>
    </submittedName>
</protein>
<evidence type="ECO:0000256" key="1">
    <source>
        <dbReference type="ARBA" id="ARBA00022741"/>
    </source>
</evidence>
<organism evidence="4 5">
    <name type="scientific">Thermoproteota archaeon</name>
    <dbReference type="NCBI Taxonomy" id="2056631"/>
    <lineage>
        <taxon>Archaea</taxon>
        <taxon>Thermoproteota</taxon>
    </lineage>
</organism>
<feature type="non-terminal residue" evidence="4">
    <location>
        <position position="1"/>
    </location>
</feature>
<dbReference type="PANTHER" id="PTHR43169">
    <property type="entry name" value="EXSB FAMILY PROTEIN"/>
    <property type="match status" value="1"/>
</dbReference>
<sequence>LEVKHEIIRMNLLDDENFVRNDDRRCYFCKKAMMTLLKKYATNMGVELLVDGSNLDDYRSKRPGLIALAEKGVLSPLADIGFSKKDVREVAKKIGLPNWGEAPETCLATRIPEGVEITLEKLTRIMEAEKIVREVVDLKLLRVRYLGDTAKIEVLKEELPKIANGKVAEHVVSKLKGIGFKHVLLDLSGYKGEI</sequence>
<reference evidence="4 5" key="1">
    <citation type="submission" date="2018-06" db="EMBL/GenBank/DDBJ databases">
        <title>Extensive metabolic versatility and redundancy in microbially diverse, dynamic hydrothermal sediments.</title>
        <authorList>
            <person name="Dombrowski N."/>
            <person name="Teske A."/>
            <person name="Baker B.J."/>
        </authorList>
    </citation>
    <scope>NUCLEOTIDE SEQUENCE [LARGE SCALE GENOMIC DNA]</scope>
    <source>
        <strain evidence="4">B34_G17</strain>
    </source>
</reference>
<evidence type="ECO:0000313" key="4">
    <source>
        <dbReference type="EMBL" id="RLE50824.1"/>
    </source>
</evidence>
<keyword evidence="4" id="KW-0808">Transferase</keyword>
<dbReference type="AlphaFoldDB" id="A0A497ETV5"/>
<evidence type="ECO:0000259" key="3">
    <source>
        <dbReference type="Pfam" id="PF02568"/>
    </source>
</evidence>
<dbReference type="InterPro" id="IPR020536">
    <property type="entry name" value="ThiI_AANH"/>
</dbReference>
<name>A0A497ETV5_9CREN</name>
<accession>A0A497ETV5</accession>
<keyword evidence="2" id="KW-0067">ATP-binding</keyword>